<proteinExistence type="predicted"/>
<dbReference type="AlphaFoldDB" id="A0A1D3MMJ2"/>
<dbReference type="EMBL" id="LXLX01000033">
    <property type="protein sequence ID" value="OFD92841.1"/>
    <property type="molecule type" value="Genomic_DNA"/>
</dbReference>
<dbReference type="Pfam" id="PF02954">
    <property type="entry name" value="HTH_8"/>
    <property type="match status" value="1"/>
</dbReference>
<accession>A0A1D3MMJ2</accession>
<organism evidence="2 3">
    <name type="scientific">Bacillus mycoides</name>
    <dbReference type="NCBI Taxonomy" id="1405"/>
    <lineage>
        <taxon>Bacteria</taxon>
        <taxon>Bacillati</taxon>
        <taxon>Bacillota</taxon>
        <taxon>Bacilli</taxon>
        <taxon>Bacillales</taxon>
        <taxon>Bacillaceae</taxon>
        <taxon>Bacillus</taxon>
        <taxon>Bacillus cereus group</taxon>
    </lineage>
</organism>
<dbReference type="Proteomes" id="UP000175835">
    <property type="component" value="Unassembled WGS sequence"/>
</dbReference>
<dbReference type="InterPro" id="IPR002197">
    <property type="entry name" value="HTH_Fis"/>
</dbReference>
<evidence type="ECO:0000313" key="2">
    <source>
        <dbReference type="EMBL" id="OFD92841.1"/>
    </source>
</evidence>
<dbReference type="GO" id="GO:0043565">
    <property type="term" value="F:sequence-specific DNA binding"/>
    <property type="evidence" value="ECO:0007669"/>
    <property type="project" value="InterPro"/>
</dbReference>
<dbReference type="PATRIC" id="fig|86662.23.peg.2737"/>
<dbReference type="SUPFAM" id="SSF46689">
    <property type="entry name" value="Homeodomain-like"/>
    <property type="match status" value="1"/>
</dbReference>
<dbReference type="Gene3D" id="1.10.10.60">
    <property type="entry name" value="Homeodomain-like"/>
    <property type="match status" value="1"/>
</dbReference>
<sequence length="131" mass="15237">MLGMLTSIAHAIERECSIQIHQNELHVIHRFLDVIDSDRQVVICDQFSKYKWTGNMRNANVILLQTVMGNQKQIELQNGNKEKHTLNFHGKLQCYSMIEALEKTNGNVSLAAKLFTVPRSTFYKRMQKFRL</sequence>
<name>A0A1D3MMJ2_BACMY</name>
<protein>
    <recommendedName>
        <fullName evidence="1">DNA binding HTH domain-containing protein</fullName>
    </recommendedName>
</protein>
<feature type="domain" description="DNA binding HTH" evidence="1">
    <location>
        <begin position="97"/>
        <end position="129"/>
    </location>
</feature>
<evidence type="ECO:0000259" key="1">
    <source>
        <dbReference type="Pfam" id="PF02954"/>
    </source>
</evidence>
<dbReference type="PRINTS" id="PR01590">
    <property type="entry name" value="HTHFIS"/>
</dbReference>
<evidence type="ECO:0000313" key="3">
    <source>
        <dbReference type="Proteomes" id="UP000175835"/>
    </source>
</evidence>
<reference evidence="2 3" key="1">
    <citation type="submission" date="2016-05" db="EMBL/GenBank/DDBJ databases">
        <title>Bacillus thuringiensis and Bacillus weihenstephanensis as novel biocontrol agents of wilt causing Verticillium species.</title>
        <authorList>
            <person name="Hollensteiner J."/>
            <person name="Wemheuer F."/>
            <person name="Harting R."/>
            <person name="Kolarzyk A."/>
            <person name="Diaz-Valerio S."/>
            <person name="Poehlein A."/>
            <person name="Brzuszkiewicz E."/>
            <person name="Nesemann K."/>
            <person name="Braus-Stromeyer S."/>
            <person name="Braus G."/>
            <person name="Daniel R."/>
            <person name="Liesegang H."/>
        </authorList>
    </citation>
    <scope>NUCLEOTIDE SEQUENCE [LARGE SCALE GENOMIC DNA]</scope>
    <source>
        <strain evidence="2 3">GOE11</strain>
    </source>
</reference>
<gene>
    <name evidence="2" type="ORF">BWGOE11_28030</name>
</gene>
<dbReference type="InterPro" id="IPR009057">
    <property type="entry name" value="Homeodomain-like_sf"/>
</dbReference>
<comment type="caution">
    <text evidence="2">The sequence shown here is derived from an EMBL/GenBank/DDBJ whole genome shotgun (WGS) entry which is preliminary data.</text>
</comment>